<feature type="coiled-coil region" evidence="5">
    <location>
        <begin position="526"/>
        <end position="607"/>
    </location>
</feature>
<dbReference type="VEuPathDB" id="TrichDB:TVAG_291770"/>
<dbReference type="GO" id="GO:0008017">
    <property type="term" value="F:microtubule binding"/>
    <property type="evidence" value="ECO:0000318"/>
    <property type="project" value="GO_Central"/>
</dbReference>
<keyword evidence="4" id="KW-0493">Microtubule</keyword>
<feature type="region of interest" description="Disordered" evidence="6">
    <location>
        <begin position="627"/>
        <end position="656"/>
    </location>
</feature>
<dbReference type="CDD" id="cd00106">
    <property type="entry name" value="KISc"/>
    <property type="match status" value="1"/>
</dbReference>
<dbReference type="InParanoid" id="A2DQV7"/>
<dbReference type="GO" id="GO:0003777">
    <property type="term" value="F:microtubule motor activity"/>
    <property type="evidence" value="ECO:0000318"/>
    <property type="project" value="GO_Central"/>
</dbReference>
<dbReference type="GO" id="GO:0005737">
    <property type="term" value="C:cytoplasm"/>
    <property type="evidence" value="ECO:0000318"/>
    <property type="project" value="GO_Central"/>
</dbReference>
<comment type="similarity">
    <text evidence="3 4">Belongs to the TRAFAC class myosin-kinesin ATPase superfamily. Kinesin family.</text>
</comment>
<dbReference type="GO" id="GO:0005871">
    <property type="term" value="C:kinesin complex"/>
    <property type="evidence" value="ECO:0000318"/>
    <property type="project" value="GO_Central"/>
</dbReference>
<keyword evidence="9" id="KW-1185">Reference proteome</keyword>
<evidence type="ECO:0000256" key="6">
    <source>
        <dbReference type="SAM" id="MobiDB-lite"/>
    </source>
</evidence>
<dbReference type="SUPFAM" id="SSF52540">
    <property type="entry name" value="P-loop containing nucleoside triphosphate hydrolases"/>
    <property type="match status" value="1"/>
</dbReference>
<evidence type="ECO:0000256" key="1">
    <source>
        <dbReference type="ARBA" id="ARBA00022741"/>
    </source>
</evidence>
<reference evidence="8" key="1">
    <citation type="submission" date="2006-10" db="EMBL/GenBank/DDBJ databases">
        <authorList>
            <person name="Amadeo P."/>
            <person name="Zhao Q."/>
            <person name="Wortman J."/>
            <person name="Fraser-Liggett C."/>
            <person name="Carlton J."/>
        </authorList>
    </citation>
    <scope>NUCLEOTIDE SEQUENCE</scope>
    <source>
        <strain evidence="8">G3</strain>
    </source>
</reference>
<feature type="region of interest" description="Disordered" evidence="6">
    <location>
        <begin position="674"/>
        <end position="696"/>
    </location>
</feature>
<dbReference type="SMR" id="A2DQV7"/>
<name>A2DQV7_TRIV3</name>
<reference evidence="8" key="2">
    <citation type="journal article" date="2007" name="Science">
        <title>Draft genome sequence of the sexually transmitted pathogen Trichomonas vaginalis.</title>
        <authorList>
            <person name="Carlton J.M."/>
            <person name="Hirt R.P."/>
            <person name="Silva J.C."/>
            <person name="Delcher A.L."/>
            <person name="Schatz M."/>
            <person name="Zhao Q."/>
            <person name="Wortman J.R."/>
            <person name="Bidwell S.L."/>
            <person name="Alsmark U.C.M."/>
            <person name="Besteiro S."/>
            <person name="Sicheritz-Ponten T."/>
            <person name="Noel C.J."/>
            <person name="Dacks J.B."/>
            <person name="Foster P.G."/>
            <person name="Simillion C."/>
            <person name="Van de Peer Y."/>
            <person name="Miranda-Saavedra D."/>
            <person name="Barton G.J."/>
            <person name="Westrop G.D."/>
            <person name="Mueller S."/>
            <person name="Dessi D."/>
            <person name="Fiori P.L."/>
            <person name="Ren Q."/>
            <person name="Paulsen I."/>
            <person name="Zhang H."/>
            <person name="Bastida-Corcuera F.D."/>
            <person name="Simoes-Barbosa A."/>
            <person name="Brown M.T."/>
            <person name="Hayes R.D."/>
            <person name="Mukherjee M."/>
            <person name="Okumura C.Y."/>
            <person name="Schneider R."/>
            <person name="Smith A.J."/>
            <person name="Vanacova S."/>
            <person name="Villalvazo M."/>
            <person name="Haas B.J."/>
            <person name="Pertea M."/>
            <person name="Feldblyum T.V."/>
            <person name="Utterback T.R."/>
            <person name="Shu C.L."/>
            <person name="Osoegawa K."/>
            <person name="de Jong P.J."/>
            <person name="Hrdy I."/>
            <person name="Horvathova L."/>
            <person name="Zubacova Z."/>
            <person name="Dolezal P."/>
            <person name="Malik S.B."/>
            <person name="Logsdon J.M. Jr."/>
            <person name="Henze K."/>
            <person name="Gupta A."/>
            <person name="Wang C.C."/>
            <person name="Dunne R.L."/>
            <person name="Upcroft J.A."/>
            <person name="Upcroft P."/>
            <person name="White O."/>
            <person name="Salzberg S.L."/>
            <person name="Tang P."/>
            <person name="Chiu C.-H."/>
            <person name="Lee Y.-S."/>
            <person name="Embley T.M."/>
            <person name="Coombs G.H."/>
            <person name="Mottram J.C."/>
            <person name="Tachezy J."/>
            <person name="Fraser-Liggett C.M."/>
            <person name="Johnson P.J."/>
        </authorList>
    </citation>
    <scope>NUCLEOTIDE SEQUENCE [LARGE SCALE GENOMIC DNA]</scope>
    <source>
        <strain evidence="8">G3</strain>
    </source>
</reference>
<feature type="compositionally biased region" description="Polar residues" evidence="6">
    <location>
        <begin position="685"/>
        <end position="696"/>
    </location>
</feature>
<evidence type="ECO:0000313" key="9">
    <source>
        <dbReference type="Proteomes" id="UP000001542"/>
    </source>
</evidence>
<evidence type="ECO:0000256" key="4">
    <source>
        <dbReference type="RuleBase" id="RU000394"/>
    </source>
</evidence>
<dbReference type="Pfam" id="PF00225">
    <property type="entry name" value="Kinesin"/>
    <property type="match status" value="1"/>
</dbReference>
<dbReference type="InterPro" id="IPR027640">
    <property type="entry name" value="Kinesin-like_fam"/>
</dbReference>
<proteinExistence type="inferred from homology"/>
<dbReference type="OMA" id="YIHENFA"/>
<evidence type="ECO:0000256" key="3">
    <source>
        <dbReference type="PROSITE-ProRule" id="PRU00283"/>
    </source>
</evidence>
<dbReference type="PANTHER" id="PTHR47968:SF67">
    <property type="entry name" value="KINESIN MOTOR DOMAIN-CONTAINING PROTEIN"/>
    <property type="match status" value="1"/>
</dbReference>
<dbReference type="InterPro" id="IPR019821">
    <property type="entry name" value="Kinesin_motor_CS"/>
</dbReference>
<dbReference type="Gene3D" id="3.40.850.10">
    <property type="entry name" value="Kinesin motor domain"/>
    <property type="match status" value="1"/>
</dbReference>
<feature type="domain" description="Kinesin motor" evidence="7">
    <location>
        <begin position="9"/>
        <end position="337"/>
    </location>
</feature>
<dbReference type="InterPro" id="IPR036961">
    <property type="entry name" value="Kinesin_motor_dom_sf"/>
</dbReference>
<dbReference type="OrthoDB" id="3176171at2759"/>
<dbReference type="SMART" id="SM00129">
    <property type="entry name" value="KISc"/>
    <property type="match status" value="1"/>
</dbReference>
<dbReference type="STRING" id="5722.A2DQV7"/>
<keyword evidence="2 3" id="KW-0067">ATP-binding</keyword>
<dbReference type="eggNOG" id="KOG4280">
    <property type="taxonomic scope" value="Eukaryota"/>
</dbReference>
<organism evidence="8 9">
    <name type="scientific">Trichomonas vaginalis (strain ATCC PRA-98 / G3)</name>
    <dbReference type="NCBI Taxonomy" id="412133"/>
    <lineage>
        <taxon>Eukaryota</taxon>
        <taxon>Metamonada</taxon>
        <taxon>Parabasalia</taxon>
        <taxon>Trichomonadida</taxon>
        <taxon>Trichomonadidae</taxon>
        <taxon>Trichomonas</taxon>
    </lineage>
</organism>
<dbReference type="PROSITE" id="PS00411">
    <property type="entry name" value="KINESIN_MOTOR_1"/>
    <property type="match status" value="1"/>
</dbReference>
<keyword evidence="3 4" id="KW-0505">Motor protein</keyword>
<feature type="coiled-coil region" evidence="5">
    <location>
        <begin position="444"/>
        <end position="478"/>
    </location>
</feature>
<accession>A2DQV7</accession>
<dbReference type="PROSITE" id="PS50067">
    <property type="entry name" value="KINESIN_MOTOR_2"/>
    <property type="match status" value="1"/>
</dbReference>
<dbReference type="InterPro" id="IPR001752">
    <property type="entry name" value="Kinesin_motor_dom"/>
</dbReference>
<evidence type="ECO:0000313" key="8">
    <source>
        <dbReference type="EMBL" id="EAY17224.1"/>
    </source>
</evidence>
<dbReference type="PRINTS" id="PR00380">
    <property type="entry name" value="KINESINHEAVY"/>
</dbReference>
<dbReference type="AlphaFoldDB" id="A2DQV7"/>
<evidence type="ECO:0000256" key="2">
    <source>
        <dbReference type="ARBA" id="ARBA00022840"/>
    </source>
</evidence>
<protein>
    <recommendedName>
        <fullName evidence="4">Kinesin-like protein</fullName>
    </recommendedName>
</protein>
<dbReference type="GO" id="GO:0007018">
    <property type="term" value="P:microtubule-based movement"/>
    <property type="evidence" value="ECO:0000318"/>
    <property type="project" value="GO_Central"/>
</dbReference>
<dbReference type="Proteomes" id="UP000001542">
    <property type="component" value="Unassembled WGS sequence"/>
</dbReference>
<keyword evidence="1 3" id="KW-0547">Nucleotide-binding</keyword>
<dbReference type="GO" id="GO:0016887">
    <property type="term" value="F:ATP hydrolysis activity"/>
    <property type="evidence" value="ECO:0000318"/>
    <property type="project" value="GO_Central"/>
</dbReference>
<dbReference type="EMBL" id="DS113233">
    <property type="protein sequence ID" value="EAY17224.1"/>
    <property type="molecule type" value="Genomic_DNA"/>
</dbReference>
<keyword evidence="5" id="KW-0175">Coiled coil</keyword>
<dbReference type="InterPro" id="IPR027417">
    <property type="entry name" value="P-loop_NTPase"/>
</dbReference>
<dbReference type="VEuPathDB" id="TrichDB:TVAGG3_0936820"/>
<evidence type="ECO:0000259" key="7">
    <source>
        <dbReference type="PROSITE" id="PS50067"/>
    </source>
</evidence>
<feature type="binding site" evidence="3">
    <location>
        <begin position="87"/>
        <end position="94"/>
    </location>
    <ligand>
        <name>ATP</name>
        <dbReference type="ChEBI" id="CHEBI:30616"/>
    </ligand>
</feature>
<dbReference type="PANTHER" id="PTHR47968">
    <property type="entry name" value="CENTROMERE PROTEIN E"/>
    <property type="match status" value="1"/>
</dbReference>
<sequence>MSEDKNDGSIKVYVRIRPASQTIPDDSALQIDELDEHKIRIGSNTTTAAFTKVFGKDTKQPQVFDCIAKPLIDHVLEGYNATLFAYGQTGSGKTYTLTGGDSYEERGIIPRSVAYLYNQIKRQNEWNYTVRTSYIEIYNTSVFNLLTDAQSMAARGDNKLDHIEILESGSKIILKTREDRNDSPLRMCEDFESALQTLFLGETNRQIAETYANDVSSRSHVIFTMHISSSNIQTGEIRESKLNFVDLAGSESVSQIEKEKQVTEAKFINLSLYYLHRVIQALQTKQEFIPYRLSALTLYLKDSLGGNTMTSMIAACHPNGSDFTLNTLSFAAQVMSIKNNARANISIDPQVLIQKLRQEIVRLRHELAVARGEEEDKPMDDDEKNQIIEGITAYIQQKSNFPQINPSRFKFAVDYIHENFANTEIKQITNSEEPKAQKASILSDDEVKKAISALQKKNKQYENEINVLVKMLNNRESKADTWTQTSTGISGKLAYTAELAQRVVKERKPVDKKEAFQKFYVNHRKFKAIQLNKKVYEEKVEEAKKLSTTGKELKVDIESVRAQLNSEEDEEKRKQILQSLSQKMSEYEGLRKRLESIKDELATIDDMNKVNKKEVKRDFAAFWEEHYGKPNETNEQKTVSTSTATPAPEVKTRVGDEKADAIINQFFQKKEEIMRRLAESRQSKNRSSGTNTEGNQ</sequence>
<feature type="compositionally biased region" description="Polar residues" evidence="6">
    <location>
        <begin position="636"/>
        <end position="645"/>
    </location>
</feature>
<dbReference type="KEGG" id="tva:4775241"/>
<dbReference type="GO" id="GO:0005874">
    <property type="term" value="C:microtubule"/>
    <property type="evidence" value="ECO:0000318"/>
    <property type="project" value="GO_Central"/>
</dbReference>
<dbReference type="GO" id="GO:0005524">
    <property type="term" value="F:ATP binding"/>
    <property type="evidence" value="ECO:0007669"/>
    <property type="project" value="UniProtKB-UniRule"/>
</dbReference>
<dbReference type="RefSeq" id="XP_001329447.1">
    <property type="nucleotide sequence ID" value="XM_001329412.1"/>
</dbReference>
<evidence type="ECO:0000256" key="5">
    <source>
        <dbReference type="SAM" id="Coils"/>
    </source>
</evidence>
<gene>
    <name evidence="8" type="ORF">TVAG_291770</name>
</gene>